<dbReference type="OrthoDB" id="8922241at2759"/>
<keyword evidence="1" id="KW-0863">Zinc-finger</keyword>
<dbReference type="InterPro" id="IPR013087">
    <property type="entry name" value="Znf_C2H2_type"/>
</dbReference>
<feature type="domain" description="C2H2-type" evidence="3">
    <location>
        <begin position="290"/>
        <end position="322"/>
    </location>
</feature>
<protein>
    <recommendedName>
        <fullName evidence="3">C2H2-type domain-containing protein</fullName>
    </recommendedName>
</protein>
<evidence type="ECO:0000313" key="5">
    <source>
        <dbReference type="Proteomes" id="UP000276215"/>
    </source>
</evidence>
<dbReference type="Gene3D" id="3.30.160.60">
    <property type="entry name" value="Classic Zinc Finger"/>
    <property type="match status" value="1"/>
</dbReference>
<keyword evidence="1" id="KW-0862">Zinc</keyword>
<dbReference type="EMBL" id="ML120356">
    <property type="protein sequence ID" value="RPB04858.1"/>
    <property type="molecule type" value="Genomic_DNA"/>
</dbReference>
<evidence type="ECO:0000256" key="2">
    <source>
        <dbReference type="SAM" id="MobiDB-lite"/>
    </source>
</evidence>
<evidence type="ECO:0000256" key="1">
    <source>
        <dbReference type="PROSITE-ProRule" id="PRU00042"/>
    </source>
</evidence>
<feature type="region of interest" description="Disordered" evidence="2">
    <location>
        <begin position="1"/>
        <end position="287"/>
    </location>
</feature>
<feature type="compositionally biased region" description="Gly residues" evidence="2">
    <location>
        <begin position="106"/>
        <end position="119"/>
    </location>
</feature>
<sequence length="370" mass="41071">MQGQYAEINGSEGCPSQKAMRPSYNQLNHQHLYLSGGQDAGSNQEMFTERPDSEGFRTPPLVPFSNHGDVQNSYATVPQNYGSRPEEATPPWQDFHSSHQSSGNFGLWGSGVGSLGSGMQGIPPDPAGSPSSFGQNSMYSTVDSYGSSHTSYSRPSTLNCIDPELIQVGSPSKHPPPIAFTDAQQVSSPDQFTTAPSSPSSFDCQNASPDQDIGYPRFDQPGNYFNYNPSYPPYPVRRELQQLNSRPQSQAYPNPNNGDPVPSLPPHYRPTPHDEEQDTATDGTSQEPYFVCDDLECGQKFKRPTDLVRHWETAKKHGPPRGPLCPESGCKYTLRFSRTDNFKAHYKNKHKKTDEEADQFIKLWKDMGRP</sequence>
<dbReference type="AlphaFoldDB" id="A0A3N4K5R9"/>
<dbReference type="SMART" id="SM00355">
    <property type="entry name" value="ZnF_C2H2"/>
    <property type="match status" value="2"/>
</dbReference>
<name>A0A3N4K5R9_9PEZI</name>
<dbReference type="Proteomes" id="UP000276215">
    <property type="component" value="Unassembled WGS sequence"/>
</dbReference>
<accession>A0A3N4K5R9</accession>
<evidence type="ECO:0000313" key="4">
    <source>
        <dbReference type="EMBL" id="RPB04858.1"/>
    </source>
</evidence>
<dbReference type="GO" id="GO:0008270">
    <property type="term" value="F:zinc ion binding"/>
    <property type="evidence" value="ECO:0007669"/>
    <property type="project" value="UniProtKB-KW"/>
</dbReference>
<feature type="compositionally biased region" description="Polar residues" evidence="2">
    <location>
        <begin position="68"/>
        <end position="82"/>
    </location>
</feature>
<proteinExistence type="predicted"/>
<feature type="compositionally biased region" description="Polar residues" evidence="2">
    <location>
        <begin position="129"/>
        <end position="159"/>
    </location>
</feature>
<evidence type="ECO:0000259" key="3">
    <source>
        <dbReference type="PROSITE" id="PS50157"/>
    </source>
</evidence>
<organism evidence="4 5">
    <name type="scientific">Choiromyces venosus 120613-1</name>
    <dbReference type="NCBI Taxonomy" id="1336337"/>
    <lineage>
        <taxon>Eukaryota</taxon>
        <taxon>Fungi</taxon>
        <taxon>Dikarya</taxon>
        <taxon>Ascomycota</taxon>
        <taxon>Pezizomycotina</taxon>
        <taxon>Pezizomycetes</taxon>
        <taxon>Pezizales</taxon>
        <taxon>Tuberaceae</taxon>
        <taxon>Choiromyces</taxon>
    </lineage>
</organism>
<reference evidence="4 5" key="1">
    <citation type="journal article" date="2018" name="Nat. Ecol. Evol.">
        <title>Pezizomycetes genomes reveal the molecular basis of ectomycorrhizal truffle lifestyle.</title>
        <authorList>
            <person name="Murat C."/>
            <person name="Payen T."/>
            <person name="Noel B."/>
            <person name="Kuo A."/>
            <person name="Morin E."/>
            <person name="Chen J."/>
            <person name="Kohler A."/>
            <person name="Krizsan K."/>
            <person name="Balestrini R."/>
            <person name="Da Silva C."/>
            <person name="Montanini B."/>
            <person name="Hainaut M."/>
            <person name="Levati E."/>
            <person name="Barry K.W."/>
            <person name="Belfiori B."/>
            <person name="Cichocki N."/>
            <person name="Clum A."/>
            <person name="Dockter R.B."/>
            <person name="Fauchery L."/>
            <person name="Guy J."/>
            <person name="Iotti M."/>
            <person name="Le Tacon F."/>
            <person name="Lindquist E.A."/>
            <person name="Lipzen A."/>
            <person name="Malagnac F."/>
            <person name="Mello A."/>
            <person name="Molinier V."/>
            <person name="Miyauchi S."/>
            <person name="Poulain J."/>
            <person name="Riccioni C."/>
            <person name="Rubini A."/>
            <person name="Sitrit Y."/>
            <person name="Splivallo R."/>
            <person name="Traeger S."/>
            <person name="Wang M."/>
            <person name="Zifcakova L."/>
            <person name="Wipf D."/>
            <person name="Zambonelli A."/>
            <person name="Paolocci F."/>
            <person name="Nowrousian M."/>
            <person name="Ottonello S."/>
            <person name="Baldrian P."/>
            <person name="Spatafora J.W."/>
            <person name="Henrissat B."/>
            <person name="Nagy L.G."/>
            <person name="Aury J.M."/>
            <person name="Wincker P."/>
            <person name="Grigoriev I.V."/>
            <person name="Bonfante P."/>
            <person name="Martin F.M."/>
        </authorList>
    </citation>
    <scope>NUCLEOTIDE SEQUENCE [LARGE SCALE GENOMIC DNA]</scope>
    <source>
        <strain evidence="4 5">120613-1</strain>
    </source>
</reference>
<keyword evidence="5" id="KW-1185">Reference proteome</keyword>
<gene>
    <name evidence="4" type="ORF">L873DRAFT_1798687</name>
</gene>
<dbReference type="PROSITE" id="PS50157">
    <property type="entry name" value="ZINC_FINGER_C2H2_2"/>
    <property type="match status" value="1"/>
</dbReference>
<keyword evidence="1" id="KW-0479">Metal-binding</keyword>
<feature type="compositionally biased region" description="Polar residues" evidence="2">
    <location>
        <begin position="182"/>
        <end position="209"/>
    </location>
</feature>
<feature type="compositionally biased region" description="Polar residues" evidence="2">
    <location>
        <begin position="241"/>
        <end position="257"/>
    </location>
</feature>